<reference evidence="2 3" key="1">
    <citation type="journal article" date="2015" name="BMC Genomics">
        <title>The genome of the truffle-parasite Tolypocladium ophioglossoides and the evolution of antifungal peptaibiotics.</title>
        <authorList>
            <person name="Quandt C.A."/>
            <person name="Bushley K.E."/>
            <person name="Spatafora J.W."/>
        </authorList>
    </citation>
    <scope>NUCLEOTIDE SEQUENCE [LARGE SCALE GENOMIC DNA]</scope>
    <source>
        <strain evidence="2 3">CBS 100239</strain>
    </source>
</reference>
<keyword evidence="3" id="KW-1185">Reference proteome</keyword>
<sequence>MGRRASGGPCRSNSTCMAFSDSAFDASTQRQPVSFSRRQPAEAAHSAPALPFSIRLLDYENEQAADASRRGHDQLLSLLPASYRIESGDLAAAGRHVTACIEKELDLRRLASIHSWLWVAGLPMPPRLLHYQLLLSREVFATERMDMHLVWTIGRVFLKPIPRFLLDPRFWAEYLCCAPGCGCSLDETAANRSTTRECERGGLRRRALGFLFSYAAESTCFRRRYSGLHGGRSLSSWIRSTSIQTLIRDSTTASCTPLRGYMAHWNQYGAFFHDHFAWLASATVYIAIVLTAMQVGLATESLARNNTFQSASYGFAVFSILGPLIAASLIILAFCCVFVSNWFKALDFRKRRLAMCVPSE</sequence>
<dbReference type="InterPro" id="IPR046536">
    <property type="entry name" value="DUF6601"/>
</dbReference>
<dbReference type="EMBL" id="LFRF01000109">
    <property type="protein sequence ID" value="KND86058.1"/>
    <property type="molecule type" value="Genomic_DNA"/>
</dbReference>
<dbReference type="STRING" id="1163406.A0A0L0MVW6"/>
<evidence type="ECO:0008006" key="4">
    <source>
        <dbReference type="Google" id="ProtNLM"/>
    </source>
</evidence>
<gene>
    <name evidence="2" type="ORF">TOPH_09274</name>
</gene>
<dbReference type="PANTHER" id="PTHR34414">
    <property type="entry name" value="HET DOMAIN-CONTAINING PROTEIN-RELATED"/>
    <property type="match status" value="1"/>
</dbReference>
<keyword evidence="1" id="KW-1133">Transmembrane helix</keyword>
<proteinExistence type="predicted"/>
<keyword evidence="1" id="KW-0812">Transmembrane</keyword>
<protein>
    <recommendedName>
        <fullName evidence="4">Subtilisin-like serine protease</fullName>
    </recommendedName>
</protein>
<dbReference type="AlphaFoldDB" id="A0A0L0MVW6"/>
<dbReference type="Proteomes" id="UP000036947">
    <property type="component" value="Unassembled WGS sequence"/>
</dbReference>
<name>A0A0L0MVW6_TOLOC</name>
<feature type="transmembrane region" description="Helical" evidence="1">
    <location>
        <begin position="315"/>
        <end position="343"/>
    </location>
</feature>
<keyword evidence="1" id="KW-0472">Membrane</keyword>
<dbReference type="Pfam" id="PF20246">
    <property type="entry name" value="DUF6601"/>
    <property type="match status" value="2"/>
</dbReference>
<evidence type="ECO:0000313" key="3">
    <source>
        <dbReference type="Proteomes" id="UP000036947"/>
    </source>
</evidence>
<accession>A0A0L0MVW6</accession>
<dbReference type="OrthoDB" id="5086500at2759"/>
<evidence type="ECO:0000256" key="1">
    <source>
        <dbReference type="SAM" id="Phobius"/>
    </source>
</evidence>
<organism evidence="2 3">
    <name type="scientific">Tolypocladium ophioglossoides (strain CBS 100239)</name>
    <name type="common">Snaketongue truffleclub</name>
    <name type="synonym">Elaphocordyceps ophioglossoides</name>
    <dbReference type="NCBI Taxonomy" id="1163406"/>
    <lineage>
        <taxon>Eukaryota</taxon>
        <taxon>Fungi</taxon>
        <taxon>Dikarya</taxon>
        <taxon>Ascomycota</taxon>
        <taxon>Pezizomycotina</taxon>
        <taxon>Sordariomycetes</taxon>
        <taxon>Hypocreomycetidae</taxon>
        <taxon>Hypocreales</taxon>
        <taxon>Ophiocordycipitaceae</taxon>
        <taxon>Tolypocladium</taxon>
    </lineage>
</organism>
<feature type="transmembrane region" description="Helical" evidence="1">
    <location>
        <begin position="276"/>
        <end position="295"/>
    </location>
</feature>
<comment type="caution">
    <text evidence="2">The sequence shown here is derived from an EMBL/GenBank/DDBJ whole genome shotgun (WGS) entry which is preliminary data.</text>
</comment>
<dbReference type="PANTHER" id="PTHR34414:SF1">
    <property type="entry name" value="SUBTILISIN-LIKE SERINE PROTEASE"/>
    <property type="match status" value="1"/>
</dbReference>
<evidence type="ECO:0000313" key="2">
    <source>
        <dbReference type="EMBL" id="KND86058.1"/>
    </source>
</evidence>